<evidence type="ECO:0000313" key="1">
    <source>
        <dbReference type="EMBL" id="TCD65192.1"/>
    </source>
</evidence>
<comment type="caution">
    <text evidence="1">The sequence shown here is derived from an EMBL/GenBank/DDBJ whole genome shotgun (WGS) entry which is preliminary data.</text>
</comment>
<dbReference type="Proteomes" id="UP000292702">
    <property type="component" value="Unassembled WGS sequence"/>
</dbReference>
<dbReference type="AlphaFoldDB" id="A0A4R0RCV0"/>
<protein>
    <submittedName>
        <fullName evidence="1">Uncharacterized protein</fullName>
    </submittedName>
</protein>
<organism evidence="1 2">
    <name type="scientific">Steccherinum ochraceum</name>
    <dbReference type="NCBI Taxonomy" id="92696"/>
    <lineage>
        <taxon>Eukaryota</taxon>
        <taxon>Fungi</taxon>
        <taxon>Dikarya</taxon>
        <taxon>Basidiomycota</taxon>
        <taxon>Agaricomycotina</taxon>
        <taxon>Agaricomycetes</taxon>
        <taxon>Polyporales</taxon>
        <taxon>Steccherinaceae</taxon>
        <taxon>Steccherinum</taxon>
    </lineage>
</organism>
<dbReference type="EMBL" id="RWJN01000193">
    <property type="protein sequence ID" value="TCD65192.1"/>
    <property type="molecule type" value="Genomic_DNA"/>
</dbReference>
<gene>
    <name evidence="1" type="ORF">EIP91_002977</name>
</gene>
<name>A0A4R0RCV0_9APHY</name>
<proteinExistence type="predicted"/>
<reference evidence="1 2" key="1">
    <citation type="submission" date="2018-11" db="EMBL/GenBank/DDBJ databases">
        <title>Genome assembly of Steccherinum ochraceum LE-BIN_3174, the white-rot fungus of the Steccherinaceae family (The Residual Polyporoid clade, Polyporales, Basidiomycota).</title>
        <authorList>
            <person name="Fedorova T.V."/>
            <person name="Glazunova O.A."/>
            <person name="Landesman E.O."/>
            <person name="Moiseenko K.V."/>
            <person name="Psurtseva N.V."/>
            <person name="Savinova O.S."/>
            <person name="Shakhova N.V."/>
            <person name="Tyazhelova T.V."/>
            <person name="Vasina D.V."/>
        </authorList>
    </citation>
    <scope>NUCLEOTIDE SEQUENCE [LARGE SCALE GENOMIC DNA]</scope>
    <source>
        <strain evidence="1 2">LE-BIN_3174</strain>
    </source>
</reference>
<evidence type="ECO:0000313" key="2">
    <source>
        <dbReference type="Proteomes" id="UP000292702"/>
    </source>
</evidence>
<keyword evidence="2" id="KW-1185">Reference proteome</keyword>
<sequence length="289" mass="33157">MQVEDEPQQEEEQPGARERRMFRYMFQAVMAASETTRKLCWMFESLADDYLTDGLHKSASDASFRKIASELGLTDSFMGTLILALCSVQRGGFVEDMSDKPFKNMWLCHFESEQGYDFAVEYIIGNTAYRMYCQAKCLKTTDDNTPYVDFLYKGNNPDNQLAQWEKLYNFVAGQNNQHNPNFKNIGLYVIYSSHGTFFIDVEVLYNLSRDPDVSQFFQRTDGNARLWRYIYTGGEEGGDFGELLQSPFWLFRYRDDAVPLPSAAVTQVGYTVRPAQSKMRTLFASAAAT</sequence>
<accession>A0A4R0RCV0</accession>